<keyword evidence="2" id="KW-1133">Transmembrane helix</keyword>
<dbReference type="AlphaFoldDB" id="A0AA38H399"/>
<feature type="region of interest" description="Disordered" evidence="1">
    <location>
        <begin position="1"/>
        <end position="28"/>
    </location>
</feature>
<dbReference type="EMBL" id="JAKWFO010000012">
    <property type="protein sequence ID" value="KAI9633095.1"/>
    <property type="molecule type" value="Genomic_DNA"/>
</dbReference>
<dbReference type="InterPro" id="IPR021709">
    <property type="entry name" value="DUF3292"/>
</dbReference>
<dbReference type="PANTHER" id="PTHR38694">
    <property type="entry name" value="CONSERVED EXPRESSED PROTEIN"/>
    <property type="match status" value="1"/>
</dbReference>
<dbReference type="RefSeq" id="XP_052942872.1">
    <property type="nucleotide sequence ID" value="XM_053087935.1"/>
</dbReference>
<gene>
    <name evidence="3" type="ORF">MKK02DRAFT_29887</name>
</gene>
<reference evidence="3" key="1">
    <citation type="journal article" date="2022" name="G3 (Bethesda)">
        <title>High quality genome of the basidiomycete yeast Dioszegia hungarica PDD-24b-2 isolated from cloud water.</title>
        <authorList>
            <person name="Jarrige D."/>
            <person name="Haridas S."/>
            <person name="Bleykasten-Grosshans C."/>
            <person name="Joly M."/>
            <person name="Nadalig T."/>
            <person name="Sancelme M."/>
            <person name="Vuilleumier S."/>
            <person name="Grigoriev I.V."/>
            <person name="Amato P."/>
            <person name="Bringel F."/>
        </authorList>
    </citation>
    <scope>NUCLEOTIDE SEQUENCE</scope>
    <source>
        <strain evidence="3">PDD-24b-2</strain>
    </source>
</reference>
<feature type="compositionally biased region" description="Basic and acidic residues" evidence="1">
    <location>
        <begin position="67"/>
        <end position="84"/>
    </location>
</feature>
<evidence type="ECO:0000313" key="4">
    <source>
        <dbReference type="Proteomes" id="UP001164286"/>
    </source>
</evidence>
<protein>
    <submittedName>
        <fullName evidence="3">Uncharacterized protein</fullName>
    </submittedName>
</protein>
<dbReference type="GeneID" id="77727140"/>
<feature type="transmembrane region" description="Helical" evidence="2">
    <location>
        <begin position="196"/>
        <end position="216"/>
    </location>
</feature>
<name>A0AA38H399_9TREE</name>
<proteinExistence type="predicted"/>
<feature type="compositionally biased region" description="Basic and acidic residues" evidence="1">
    <location>
        <begin position="484"/>
        <end position="500"/>
    </location>
</feature>
<keyword evidence="4" id="KW-1185">Reference proteome</keyword>
<feature type="region of interest" description="Disordered" evidence="1">
    <location>
        <begin position="57"/>
        <end position="84"/>
    </location>
</feature>
<dbReference type="Proteomes" id="UP001164286">
    <property type="component" value="Unassembled WGS sequence"/>
</dbReference>
<evidence type="ECO:0000256" key="2">
    <source>
        <dbReference type="SAM" id="Phobius"/>
    </source>
</evidence>
<sequence>MARPSTPPLLAAPTAWVTPASPTRPGPPVKFAQAQPAVIVRPAVVVELTAVMDAPTYTQPVPLSGQDLKEQTEREEEERKEQRRIEQAIEAEKRRRERRVPPMDDDDLDALIRSTQKLVKSVHIAPPGRGRPEDELDLNPAEDEPFALDKLRSHLERLYASVVFSLLTVVKEVIRIRGWEDGGKRTATALGVYIVAWYHGLIFTTLSLFITTLVLVPSSRSYCFGPSRHCVSVPLDPPDPTSITTLTVLEGPERPWGPAASERQASAWADQMESVLMSLVAPGGASSGKSKEVMEKAEEEVNGVMVKEYKHHTKDEHGADDMGRTEMAKEMYGKPGMKIMGGLVDKWERIANAINPCPPFVKPSRDRVFYILLLPMIIALLVITPKMVSRGCGAGFGFLMFGKPVIDWTIDELDRRIPTWRRKLIIEFNILADVPTNPQLVLRHMRDAEHQRRPLAHPEPERNLEDSEGESEEDEDGGEEDGGSDEREGGEKKTNKEKIGKLGQKVKKGTRAKVRRTWDKLGILKEESFALMTGHKKVNYEEKARNAMDRLHISSDSKPASKLLDKLPGVSEDDSPDTPSRFNVNHVGHGPGHIIIYPPTLHTSPGGKFTPARICLTAIRRVPTSQSVSLHPDQLDPTSDHLNPRSSTLSHGEKTDLVISINDIIAMKKTGLGHIAKMTVSWALNVEDVGGTGLDLTIIRRVPVEGGRGEGMMGVEERIELKKIVRRDQLFDRLIALGEQRWELM</sequence>
<feature type="compositionally biased region" description="Basic and acidic residues" evidence="1">
    <location>
        <begin position="450"/>
        <end position="465"/>
    </location>
</feature>
<dbReference type="Pfam" id="PF11696">
    <property type="entry name" value="DUF3292"/>
    <property type="match status" value="1"/>
</dbReference>
<organism evidence="3 4">
    <name type="scientific">Dioszegia hungarica</name>
    <dbReference type="NCBI Taxonomy" id="4972"/>
    <lineage>
        <taxon>Eukaryota</taxon>
        <taxon>Fungi</taxon>
        <taxon>Dikarya</taxon>
        <taxon>Basidiomycota</taxon>
        <taxon>Agaricomycotina</taxon>
        <taxon>Tremellomycetes</taxon>
        <taxon>Tremellales</taxon>
        <taxon>Bulleribasidiaceae</taxon>
        <taxon>Dioszegia</taxon>
    </lineage>
</organism>
<keyword evidence="2" id="KW-0472">Membrane</keyword>
<feature type="compositionally biased region" description="Acidic residues" evidence="1">
    <location>
        <begin position="466"/>
        <end position="483"/>
    </location>
</feature>
<feature type="transmembrane region" description="Helical" evidence="2">
    <location>
        <begin position="368"/>
        <end position="388"/>
    </location>
</feature>
<evidence type="ECO:0000313" key="3">
    <source>
        <dbReference type="EMBL" id="KAI9633095.1"/>
    </source>
</evidence>
<keyword evidence="2" id="KW-0812">Transmembrane</keyword>
<comment type="caution">
    <text evidence="3">The sequence shown here is derived from an EMBL/GenBank/DDBJ whole genome shotgun (WGS) entry which is preliminary data.</text>
</comment>
<dbReference type="PANTHER" id="PTHR38694:SF1">
    <property type="entry name" value="PEROXIN DOMAIN-CONTAINING PROTEIN"/>
    <property type="match status" value="1"/>
</dbReference>
<evidence type="ECO:0000256" key="1">
    <source>
        <dbReference type="SAM" id="MobiDB-lite"/>
    </source>
</evidence>
<feature type="region of interest" description="Disordered" evidence="1">
    <location>
        <begin position="450"/>
        <end position="511"/>
    </location>
</feature>
<accession>A0AA38H399</accession>
<feature type="region of interest" description="Disordered" evidence="1">
    <location>
        <begin position="555"/>
        <end position="578"/>
    </location>
</feature>
<feature type="compositionally biased region" description="Low complexity" evidence="1">
    <location>
        <begin position="1"/>
        <end position="20"/>
    </location>
</feature>
<feature type="region of interest" description="Disordered" evidence="1">
    <location>
        <begin position="626"/>
        <end position="650"/>
    </location>
</feature>